<dbReference type="EMBL" id="LAZR01065976">
    <property type="protein sequence ID" value="KKK54471.1"/>
    <property type="molecule type" value="Genomic_DNA"/>
</dbReference>
<gene>
    <name evidence="1" type="ORF">LCGC14_3084410</name>
</gene>
<feature type="non-terminal residue" evidence="1">
    <location>
        <position position="1"/>
    </location>
</feature>
<accession>A0A0F8Z328</accession>
<proteinExistence type="predicted"/>
<sequence length="125" mass="14384">SERGFLVKIDPISIWMHSMHFLIKEGMIQPDYTLFSFLDRLAGEAGIKDRIAYMKPSTSTTTNGRYKISSVEMKLESISLEELVTYLYKTETSKNLVNIKRISISKTGTEREFLNAILHVETFEI</sequence>
<reference evidence="1" key="1">
    <citation type="journal article" date="2015" name="Nature">
        <title>Complex archaea that bridge the gap between prokaryotes and eukaryotes.</title>
        <authorList>
            <person name="Spang A."/>
            <person name="Saw J.H."/>
            <person name="Jorgensen S.L."/>
            <person name="Zaremba-Niedzwiedzka K."/>
            <person name="Martijn J."/>
            <person name="Lind A.E."/>
            <person name="van Eijk R."/>
            <person name="Schleper C."/>
            <person name="Guy L."/>
            <person name="Ettema T.J."/>
        </authorList>
    </citation>
    <scope>NUCLEOTIDE SEQUENCE</scope>
</reference>
<name>A0A0F8Z328_9ZZZZ</name>
<evidence type="ECO:0000313" key="1">
    <source>
        <dbReference type="EMBL" id="KKK54471.1"/>
    </source>
</evidence>
<protein>
    <submittedName>
        <fullName evidence="1">Uncharacterized protein</fullName>
    </submittedName>
</protein>
<comment type="caution">
    <text evidence="1">The sequence shown here is derived from an EMBL/GenBank/DDBJ whole genome shotgun (WGS) entry which is preliminary data.</text>
</comment>
<organism evidence="1">
    <name type="scientific">marine sediment metagenome</name>
    <dbReference type="NCBI Taxonomy" id="412755"/>
    <lineage>
        <taxon>unclassified sequences</taxon>
        <taxon>metagenomes</taxon>
        <taxon>ecological metagenomes</taxon>
    </lineage>
</organism>
<dbReference type="AlphaFoldDB" id="A0A0F8Z328"/>
<dbReference type="InterPro" id="IPR014717">
    <property type="entry name" value="Transl_elong_EF1B/ribsomal_bS6"/>
</dbReference>
<dbReference type="Gene3D" id="3.30.70.60">
    <property type="match status" value="1"/>
</dbReference>